<feature type="transmembrane region" description="Helical" evidence="5">
    <location>
        <begin position="372"/>
        <end position="394"/>
    </location>
</feature>
<organism evidence="6 7">
    <name type="scientific">Rhodotorula toruloides</name>
    <name type="common">Yeast</name>
    <name type="synonym">Rhodosporidium toruloides</name>
    <dbReference type="NCBI Taxonomy" id="5286"/>
    <lineage>
        <taxon>Eukaryota</taxon>
        <taxon>Fungi</taxon>
        <taxon>Dikarya</taxon>
        <taxon>Basidiomycota</taxon>
        <taxon>Pucciniomycotina</taxon>
        <taxon>Microbotryomycetes</taxon>
        <taxon>Sporidiobolales</taxon>
        <taxon>Sporidiobolaceae</taxon>
        <taxon>Rhodotorula</taxon>
    </lineage>
</organism>
<feature type="transmembrane region" description="Helical" evidence="5">
    <location>
        <begin position="520"/>
        <end position="542"/>
    </location>
</feature>
<proteinExistence type="predicted"/>
<feature type="transmembrane region" description="Helical" evidence="5">
    <location>
        <begin position="415"/>
        <end position="438"/>
    </location>
</feature>
<dbReference type="AlphaFoldDB" id="A0A0K3CP31"/>
<gene>
    <name evidence="6" type="primary">FGENESH: predicted gene_12.256</name>
    <name evidence="6" type="ORF">BN2166_0060960</name>
</gene>
<feature type="non-terminal residue" evidence="6">
    <location>
        <position position="1"/>
    </location>
</feature>
<feature type="non-terminal residue" evidence="6">
    <location>
        <position position="557"/>
    </location>
</feature>
<dbReference type="EMBL" id="CWKI01000012">
    <property type="protein sequence ID" value="CTR10235.1"/>
    <property type="molecule type" value="Genomic_DNA"/>
</dbReference>
<name>A0A0K3CP31_RHOTO</name>
<feature type="transmembrane region" description="Helical" evidence="5">
    <location>
        <begin position="64"/>
        <end position="88"/>
    </location>
</feature>
<dbReference type="InterPro" id="IPR011701">
    <property type="entry name" value="MFS"/>
</dbReference>
<feature type="transmembrane region" description="Helical" evidence="5">
    <location>
        <begin position="156"/>
        <end position="179"/>
    </location>
</feature>
<dbReference type="GO" id="GO:0005886">
    <property type="term" value="C:plasma membrane"/>
    <property type="evidence" value="ECO:0007669"/>
    <property type="project" value="TreeGrafter"/>
</dbReference>
<dbReference type="SUPFAM" id="SSF103473">
    <property type="entry name" value="MFS general substrate transporter"/>
    <property type="match status" value="1"/>
</dbReference>
<protein>
    <submittedName>
        <fullName evidence="6">FGENESH: predicted gene_12.256 protein</fullName>
    </submittedName>
</protein>
<keyword evidence="4 5" id="KW-0472">Membrane</keyword>
<dbReference type="STRING" id="5286.A0A0K3CP31"/>
<dbReference type="Gene3D" id="1.20.1250.20">
    <property type="entry name" value="MFS general substrate transporter like domains"/>
    <property type="match status" value="1"/>
</dbReference>
<dbReference type="InterPro" id="IPR036259">
    <property type="entry name" value="MFS_trans_sf"/>
</dbReference>
<dbReference type="PANTHER" id="PTHR23502:SF30">
    <property type="entry name" value="TRANSPORTER, PUTATIVE (AFU_ORTHOLOGUE AFUA_8G04702)-RELATED"/>
    <property type="match status" value="1"/>
</dbReference>
<reference evidence="6 7" key="1">
    <citation type="submission" date="2015-07" db="EMBL/GenBank/DDBJ databases">
        <authorList>
            <person name="Cajimat M.N.B."/>
            <person name="Milazzo M.L."/>
            <person name="Fulhorst C.F."/>
        </authorList>
    </citation>
    <scope>NUCLEOTIDE SEQUENCE [LARGE SCALE GENOMIC DNA]</scope>
    <source>
        <strain evidence="6">Single colony</strain>
    </source>
</reference>
<dbReference type="GO" id="GO:0022857">
    <property type="term" value="F:transmembrane transporter activity"/>
    <property type="evidence" value="ECO:0007669"/>
    <property type="project" value="InterPro"/>
</dbReference>
<dbReference type="Pfam" id="PF07690">
    <property type="entry name" value="MFS_1"/>
    <property type="match status" value="1"/>
</dbReference>
<keyword evidence="7" id="KW-1185">Reference proteome</keyword>
<feature type="transmembrane region" description="Helical" evidence="5">
    <location>
        <begin position="334"/>
        <end position="352"/>
    </location>
</feature>
<sequence length="557" mass="60436">TGDSQTMGLPTLLKNGEDTEMAPGTIRLFNPDGSELHSAGDMILVPTPSSHPDDPLNWSRWRKLLSLFCVILYTFCMSVAQSALFSIYEPLSDATGISIAALNQGVGVQYLLVGFAPLITSSLGNAFGKRPLYLVTLLISAGCCVWMANIKSRASWMVQCVVLGFSNGPTFAATEVSIAQVFFAHERATPMGAYVATLYGAALIAPLLGACISEGLGYKAVFYFAGIFCLGSFVFCFFFMEETNFYRKAMSSMMERPLDKIDEEALERKPEGRGKVSLSPGEGHAKVAATSHVVEADVGRRSFVQRLGTRVNAQPWAAFKEGFVQPLVMLQHPVVWFAALQYGIMQVWYNFLNGISADTLAAEPYSFSVAQTGLAYLSPTAFTTPGVVLYGLLSDRFTLWMAKRNGGISEPEHKLWLMLLLFPLLPVGLTFLGIGPYFSLPWPAFVIAGLGLTSVASSFGTTSALNYLFDSFSAYENPSSLAPPEDCPQLVSALIPAMVLSFAMNYALNPWIASMGMKDWGISCAALAVVVNLSMVPMILYGKRLRKRQAGMLYGVG</sequence>
<feature type="transmembrane region" description="Helical" evidence="5">
    <location>
        <begin position="191"/>
        <end position="208"/>
    </location>
</feature>
<dbReference type="Proteomes" id="UP000199069">
    <property type="component" value="Unassembled WGS sequence"/>
</dbReference>
<comment type="subcellular location">
    <subcellularLocation>
        <location evidence="1">Membrane</location>
        <topology evidence="1">Multi-pass membrane protein</topology>
    </subcellularLocation>
</comment>
<dbReference type="PANTHER" id="PTHR23502">
    <property type="entry name" value="MAJOR FACILITATOR SUPERFAMILY"/>
    <property type="match status" value="1"/>
</dbReference>
<feature type="transmembrane region" description="Helical" evidence="5">
    <location>
        <begin position="490"/>
        <end position="508"/>
    </location>
</feature>
<dbReference type="OMA" id="VHWFGLL"/>
<evidence type="ECO:0000256" key="4">
    <source>
        <dbReference type="ARBA" id="ARBA00023136"/>
    </source>
</evidence>
<evidence type="ECO:0000256" key="1">
    <source>
        <dbReference type="ARBA" id="ARBA00004141"/>
    </source>
</evidence>
<accession>A0A0K3CP31</accession>
<evidence type="ECO:0000256" key="2">
    <source>
        <dbReference type="ARBA" id="ARBA00022692"/>
    </source>
</evidence>
<feature type="transmembrane region" description="Helical" evidence="5">
    <location>
        <begin position="220"/>
        <end position="240"/>
    </location>
</feature>
<evidence type="ECO:0000256" key="3">
    <source>
        <dbReference type="ARBA" id="ARBA00022989"/>
    </source>
</evidence>
<evidence type="ECO:0000313" key="7">
    <source>
        <dbReference type="Proteomes" id="UP000199069"/>
    </source>
</evidence>
<evidence type="ECO:0000313" key="6">
    <source>
        <dbReference type="EMBL" id="CTR10235.1"/>
    </source>
</evidence>
<keyword evidence="2 5" id="KW-0812">Transmembrane</keyword>
<feature type="transmembrane region" description="Helical" evidence="5">
    <location>
        <begin position="94"/>
        <end position="119"/>
    </location>
</feature>
<keyword evidence="3 5" id="KW-1133">Transmembrane helix</keyword>
<evidence type="ECO:0000256" key="5">
    <source>
        <dbReference type="SAM" id="Phobius"/>
    </source>
</evidence>
<feature type="transmembrane region" description="Helical" evidence="5">
    <location>
        <begin position="444"/>
        <end position="469"/>
    </location>
</feature>
<feature type="transmembrane region" description="Helical" evidence="5">
    <location>
        <begin position="131"/>
        <end position="150"/>
    </location>
</feature>